<dbReference type="Proteomes" id="UP000616885">
    <property type="component" value="Unassembled WGS sequence"/>
</dbReference>
<proteinExistence type="predicted"/>
<reference evidence="2" key="1">
    <citation type="submission" date="2020-10" db="EMBL/GenBank/DDBJ databases">
        <title>High-Quality Genome Resource of Clonostachys rosea strain S41 by Oxford Nanopore Long-Read Sequencing.</title>
        <authorList>
            <person name="Wang H."/>
        </authorList>
    </citation>
    <scope>NUCLEOTIDE SEQUENCE</scope>
    <source>
        <strain evidence="2">S41</strain>
    </source>
</reference>
<evidence type="ECO:0000313" key="2">
    <source>
        <dbReference type="EMBL" id="KAF9750695.1"/>
    </source>
</evidence>
<accession>A0A8H7N7U8</accession>
<dbReference type="EMBL" id="JADCTT010000006">
    <property type="protein sequence ID" value="KAF9750695.1"/>
    <property type="molecule type" value="Genomic_DNA"/>
</dbReference>
<sequence length="245" mass="26803">MGNHPARAQPPPPPPSTCVRTTALINTCLVSPSSSTVNFNLANSPVLFPYPVSPPRAVCYFGQGLALQTLASRPPGRLDFVVRHCLSCSTSSPDVSPGANLIRPVGLLIGERRLQRGHRLVSSHFALTLQSTISPLRRAAPTIADLDQPAHESTASLPSMATTSFQPTSLGHHGKFSKTRTRGSVRPILKNSTPPHFRRRTLSILIEAGRISLRRSWDIRNLHISTRSRRLIKYTPPPILAPREM</sequence>
<evidence type="ECO:0000256" key="1">
    <source>
        <dbReference type="SAM" id="MobiDB-lite"/>
    </source>
</evidence>
<comment type="caution">
    <text evidence="2">The sequence shown here is derived from an EMBL/GenBank/DDBJ whole genome shotgun (WGS) entry which is preliminary data.</text>
</comment>
<feature type="region of interest" description="Disordered" evidence="1">
    <location>
        <begin position="164"/>
        <end position="193"/>
    </location>
</feature>
<evidence type="ECO:0000313" key="3">
    <source>
        <dbReference type="Proteomes" id="UP000616885"/>
    </source>
</evidence>
<dbReference type="AlphaFoldDB" id="A0A8H7N7U8"/>
<name>A0A8H7N7U8_BIOOC</name>
<protein>
    <submittedName>
        <fullName evidence="2">Uncharacterized protein</fullName>
    </submittedName>
</protein>
<gene>
    <name evidence="2" type="ORF">IM811_014915</name>
</gene>
<feature type="compositionally biased region" description="Basic residues" evidence="1">
    <location>
        <begin position="172"/>
        <end position="183"/>
    </location>
</feature>
<organism evidence="2 3">
    <name type="scientific">Bionectria ochroleuca</name>
    <name type="common">Gliocladium roseum</name>
    <dbReference type="NCBI Taxonomy" id="29856"/>
    <lineage>
        <taxon>Eukaryota</taxon>
        <taxon>Fungi</taxon>
        <taxon>Dikarya</taxon>
        <taxon>Ascomycota</taxon>
        <taxon>Pezizomycotina</taxon>
        <taxon>Sordariomycetes</taxon>
        <taxon>Hypocreomycetidae</taxon>
        <taxon>Hypocreales</taxon>
        <taxon>Bionectriaceae</taxon>
        <taxon>Clonostachys</taxon>
    </lineage>
</organism>